<dbReference type="GO" id="GO:0005739">
    <property type="term" value="C:mitochondrion"/>
    <property type="evidence" value="ECO:0007669"/>
    <property type="project" value="UniProtKB-ARBA"/>
</dbReference>
<organism evidence="3">
    <name type="scientific">Capsaspora owczarzaki</name>
    <dbReference type="NCBI Taxonomy" id="192875"/>
    <lineage>
        <taxon>Eukaryota</taxon>
        <taxon>Filasterea</taxon>
        <taxon>Capsaspora</taxon>
    </lineage>
</organism>
<dbReference type="InterPro" id="IPR051289">
    <property type="entry name" value="LAGLIDADG_Endonuclease"/>
</dbReference>
<dbReference type="PANTHER" id="PTHR36181">
    <property type="entry name" value="INTRON-ENCODED ENDONUCLEASE AI3-RELATED"/>
    <property type="match status" value="1"/>
</dbReference>
<feature type="domain" description="Homing endonuclease LAGLIDADG" evidence="2">
    <location>
        <begin position="81"/>
        <end position="175"/>
    </location>
</feature>
<evidence type="ECO:0000256" key="1">
    <source>
        <dbReference type="SAM" id="MobiDB-lite"/>
    </source>
</evidence>
<reference evidence="3" key="2">
    <citation type="submission" date="2012-12" db="EMBL/GenBank/DDBJ databases">
        <authorList>
            <person name="Lang B.F."/>
        </authorList>
    </citation>
    <scope>NUCLEOTIDE SEQUENCE</scope>
    <source>
        <strain evidence="3">ATCC 30864</strain>
    </source>
</reference>
<dbReference type="GO" id="GO:0004519">
    <property type="term" value="F:endonuclease activity"/>
    <property type="evidence" value="ECO:0007669"/>
    <property type="project" value="InterPro"/>
</dbReference>
<geneLocation type="mitochondrion" evidence="3"/>
<name>M1K3D9_9EUKA</name>
<dbReference type="Pfam" id="PF00961">
    <property type="entry name" value="LAGLIDADG_1"/>
    <property type="match status" value="1"/>
</dbReference>
<feature type="region of interest" description="Disordered" evidence="1">
    <location>
        <begin position="1"/>
        <end position="25"/>
    </location>
</feature>
<dbReference type="InterPro" id="IPR004860">
    <property type="entry name" value="LAGLIDADG_dom"/>
</dbReference>
<dbReference type="AlphaFoldDB" id="M1K3D9"/>
<dbReference type="Gene3D" id="3.10.28.10">
    <property type="entry name" value="Homing endonucleases"/>
    <property type="match status" value="2"/>
</dbReference>
<gene>
    <name evidence="3" type="primary">orf517</name>
</gene>
<dbReference type="SUPFAM" id="SSF55608">
    <property type="entry name" value="Homing endonucleases"/>
    <property type="match status" value="2"/>
</dbReference>
<feature type="compositionally biased region" description="Basic and acidic residues" evidence="1">
    <location>
        <begin position="472"/>
        <end position="508"/>
    </location>
</feature>
<keyword evidence="3" id="KW-0496">Mitochondrion</keyword>
<evidence type="ECO:0000259" key="2">
    <source>
        <dbReference type="Pfam" id="PF00961"/>
    </source>
</evidence>
<feature type="region of interest" description="Disordered" evidence="1">
    <location>
        <begin position="451"/>
        <end position="517"/>
    </location>
</feature>
<feature type="compositionally biased region" description="Polar residues" evidence="1">
    <location>
        <begin position="10"/>
        <end position="25"/>
    </location>
</feature>
<dbReference type="PANTHER" id="PTHR36181:SF3">
    <property type="entry name" value="INTRON-ENCODED DNA ENDONUCLEASE AI5 BETA"/>
    <property type="match status" value="1"/>
</dbReference>
<reference evidence="3" key="1">
    <citation type="journal article" date="2008" name="Mol. Biol. Evol.">
        <title>A phylogenomic investigation into the origin of metazoa.</title>
        <authorList>
            <person name="Ruiz-Trillo I."/>
            <person name="Roger A.J."/>
            <person name="Burger G."/>
            <person name="Gray M.W."/>
            <person name="Lang B.F."/>
        </authorList>
    </citation>
    <scope>NUCLEOTIDE SEQUENCE</scope>
    <source>
        <strain evidence="3">ATCC 30864</strain>
    </source>
</reference>
<dbReference type="EMBL" id="KC573038">
    <property type="protein sequence ID" value="AGE93631.1"/>
    <property type="molecule type" value="Genomic_DNA"/>
</dbReference>
<proteinExistence type="predicted"/>
<dbReference type="InterPro" id="IPR027434">
    <property type="entry name" value="Homing_endonucl"/>
</dbReference>
<sequence>MKKDSENKDIITSNTEINTDNKGNVTNNQKIVTEKKEKFTNNQGDVTNNQKIVTENKEKFTKAIKNRKHKYDNITDLKYYIAGLFEGDGCVIMPNRTIKPKSGKIYPEFKITGNSKDIPLFDFLQVKFGHGNVVKRQGENTVDWTINNIEGLKKIIRWLNGKLYTPKLHVWNLFIDLINKQEKTKFKKKSLCTMSLKKNAWFCGFVDADGALQIRRDKGTYNGCMYLTQRRVDQYNNSYKPVMELIKNTFGFSLREITSKKLIPIDENHNETTIMNNTTNLSANHTETIYIEDDTNIDNTTNLNATANNELNINSTGIAILKIYKGYLVASENRIANAQLIEYLDVYPFLSYRYLDYLLWKEAIYIKEPGTKWTKEMQDKAAKLKSQMNSQRKVFTWDHLPKLSKEEMAALEVLHIKRAKLEVNRNIRAELKAQKLENQIKLDNITLHGETEEDPVSGINTHKVNPVGDFKNTGDKVNPEGELRNTGDKVNSEGELRNTGEGELRNTGDGENPGQTK</sequence>
<protein>
    <recommendedName>
        <fullName evidence="2">Homing endonuclease LAGLIDADG domain-containing protein</fullName>
    </recommendedName>
</protein>
<evidence type="ECO:0000313" key="3">
    <source>
        <dbReference type="EMBL" id="AGE93631.1"/>
    </source>
</evidence>
<accession>M1K3D9</accession>